<organism evidence="3 4">
    <name type="scientific">Thyridium curvatum</name>
    <dbReference type="NCBI Taxonomy" id="1093900"/>
    <lineage>
        <taxon>Eukaryota</taxon>
        <taxon>Fungi</taxon>
        <taxon>Dikarya</taxon>
        <taxon>Ascomycota</taxon>
        <taxon>Pezizomycotina</taxon>
        <taxon>Sordariomycetes</taxon>
        <taxon>Sordariomycetidae</taxon>
        <taxon>Thyridiales</taxon>
        <taxon>Thyridiaceae</taxon>
        <taxon>Thyridium</taxon>
    </lineage>
</organism>
<dbReference type="RefSeq" id="XP_030993061.1">
    <property type="nucleotide sequence ID" value="XM_031134481.1"/>
</dbReference>
<dbReference type="InterPro" id="IPR036047">
    <property type="entry name" value="F-box-like_dom_sf"/>
</dbReference>
<feature type="region of interest" description="Disordered" evidence="1">
    <location>
        <begin position="1"/>
        <end position="52"/>
    </location>
</feature>
<dbReference type="GO" id="GO:0019005">
    <property type="term" value="C:SCF ubiquitin ligase complex"/>
    <property type="evidence" value="ECO:0007669"/>
    <property type="project" value="TreeGrafter"/>
</dbReference>
<dbReference type="EMBL" id="SKBQ01000004">
    <property type="protein sequence ID" value="TPX11350.1"/>
    <property type="molecule type" value="Genomic_DNA"/>
</dbReference>
<dbReference type="InParanoid" id="A0A507B419"/>
<name>A0A507B419_9PEZI</name>
<gene>
    <name evidence="3" type="ORF">E0L32_001168</name>
</gene>
<dbReference type="Pfam" id="PF25499">
    <property type="entry name" value="Beta-prop_pof12"/>
    <property type="match status" value="1"/>
</dbReference>
<dbReference type="Pfam" id="PF12937">
    <property type="entry name" value="F-box-like"/>
    <property type="match status" value="1"/>
</dbReference>
<feature type="region of interest" description="Disordered" evidence="1">
    <location>
        <begin position="454"/>
        <end position="502"/>
    </location>
</feature>
<dbReference type="SUPFAM" id="SSF81383">
    <property type="entry name" value="F-box domain"/>
    <property type="match status" value="1"/>
</dbReference>
<dbReference type="InterPro" id="IPR001810">
    <property type="entry name" value="F-box_dom"/>
</dbReference>
<dbReference type="SMART" id="SM00256">
    <property type="entry name" value="FBOX"/>
    <property type="match status" value="1"/>
</dbReference>
<accession>A0A507B419</accession>
<evidence type="ECO:0000313" key="3">
    <source>
        <dbReference type="EMBL" id="TPX11350.1"/>
    </source>
</evidence>
<dbReference type="Gene3D" id="1.20.1280.50">
    <property type="match status" value="1"/>
</dbReference>
<keyword evidence="4" id="KW-1185">Reference proteome</keyword>
<reference evidence="3 4" key="1">
    <citation type="submission" date="2019-06" db="EMBL/GenBank/DDBJ databases">
        <title>Draft genome sequence of the filamentous fungus Phialemoniopsis curvata isolated from diesel fuel.</title>
        <authorList>
            <person name="Varaljay V.A."/>
            <person name="Lyon W.J."/>
            <person name="Crouch A.L."/>
            <person name="Drake C.E."/>
            <person name="Hollomon J.M."/>
            <person name="Nadeau L.J."/>
            <person name="Nunn H.S."/>
            <person name="Stevenson B.S."/>
            <person name="Bojanowski C.L."/>
            <person name="Crookes-Goodson W.J."/>
        </authorList>
    </citation>
    <scope>NUCLEOTIDE SEQUENCE [LARGE SCALE GENOMIC DNA]</scope>
    <source>
        <strain evidence="3 4">D216</strain>
    </source>
</reference>
<dbReference type="AlphaFoldDB" id="A0A507B419"/>
<dbReference type="SUPFAM" id="SSF50998">
    <property type="entry name" value="Quinoprotein alcohol dehydrogenase-like"/>
    <property type="match status" value="1"/>
</dbReference>
<feature type="compositionally biased region" description="Acidic residues" evidence="1">
    <location>
        <begin position="11"/>
        <end position="21"/>
    </location>
</feature>
<feature type="region of interest" description="Disordered" evidence="1">
    <location>
        <begin position="333"/>
        <end position="379"/>
    </location>
</feature>
<feature type="compositionally biased region" description="Basic and acidic residues" evidence="1">
    <location>
        <begin position="347"/>
        <end position="362"/>
    </location>
</feature>
<comment type="caution">
    <text evidence="3">The sequence shown here is derived from an EMBL/GenBank/DDBJ whole genome shotgun (WGS) entry which is preliminary data.</text>
</comment>
<evidence type="ECO:0000313" key="4">
    <source>
        <dbReference type="Proteomes" id="UP000319257"/>
    </source>
</evidence>
<dbReference type="STRING" id="1093900.A0A507B419"/>
<dbReference type="PROSITE" id="PS50181">
    <property type="entry name" value="FBOX"/>
    <property type="match status" value="1"/>
</dbReference>
<dbReference type="GeneID" id="41968615"/>
<dbReference type="PANTHER" id="PTHR46731">
    <property type="entry name" value="F-BOX ONLY PROTEIN 15"/>
    <property type="match status" value="1"/>
</dbReference>
<dbReference type="InterPro" id="IPR011047">
    <property type="entry name" value="Quinoprotein_ADH-like_sf"/>
</dbReference>
<feature type="domain" description="F-box" evidence="2">
    <location>
        <begin position="54"/>
        <end position="100"/>
    </location>
</feature>
<feature type="compositionally biased region" description="Low complexity" evidence="1">
    <location>
        <begin position="455"/>
        <end position="467"/>
    </location>
</feature>
<evidence type="ECO:0000256" key="1">
    <source>
        <dbReference type="SAM" id="MobiDB-lite"/>
    </source>
</evidence>
<evidence type="ECO:0000259" key="2">
    <source>
        <dbReference type="PROSITE" id="PS50181"/>
    </source>
</evidence>
<proteinExistence type="predicted"/>
<dbReference type="PANTHER" id="PTHR46731:SF1">
    <property type="entry name" value="F-BOX ONLY PROTEIN 15"/>
    <property type="match status" value="1"/>
</dbReference>
<feature type="region of interest" description="Disordered" evidence="1">
    <location>
        <begin position="585"/>
        <end position="628"/>
    </location>
</feature>
<dbReference type="Proteomes" id="UP000319257">
    <property type="component" value="Unassembled WGS sequence"/>
</dbReference>
<dbReference type="OrthoDB" id="3219396at2759"/>
<sequence>MSAKRHRSLVDYDDDDDDDVQDTVQSAHTSRPPSKRPRTTGASHIKHAASSSSADRISRLSDELLLRILSFLPLPSLLTAAPVSHRFARLAADSQLWKAYYYERFVLPRAMRIPGFRESKGSGRWGEGDHKLHYSGRRRLWADGRRGGLVREAARGSSVLAHVPDEGERVDWRKQYKLRHNWSRGKCAVEELKIGLDADAPEEVEGRRMLVKVIEGTAITVDAKSGLRAWDLKTKDLLAQVELGDDETAAPTCVAVDDHLFHHKSLDLAVGFVDGSFGVWKLDLQAARFDQRYWHQKSSNGELIGMAYSHPYLLTATESVLVSLYTFDGPSESDGDALDENTTNGAKDLEATNDDRLEDRGVKGLAQPTSSGIHDQNGRGKLRPAYLLTSLRSHTSRPPLALSIRRTAATTIASIAYTFSTRQGWSIGIQDLHIRAPSTKLGAIPEVTTTRLAYTPPITSGRPSIPSSSPPSTPPRRSGTIRDVVESSPAAPPRISAMADEPGPRSLCYTHPYLLATLPDNTLILHLCTSNASTLSVSPGIRLWGHTSGISDAEITARGKAVSVSSRGDEMRVWELEGRPSAAFSSRSVEIRPSAASGGDVDGEGTTPPPFPQSRSQPQGEGSDWDERRNWVGFDDEMVIVLKESKQGRESLLVYDFT</sequence>
<protein>
    <recommendedName>
        <fullName evidence="2">F-box domain-containing protein</fullName>
    </recommendedName>
</protein>